<comment type="caution">
    <text evidence="6">The sequence shown here is derived from an EMBL/GenBank/DDBJ whole genome shotgun (WGS) entry which is preliminary data.</text>
</comment>
<reference evidence="6 7" key="1">
    <citation type="journal article" date="2024" name="Science">
        <title>Giant polyketide synthase enzymes in the biosynthesis of giant marine polyether toxins.</title>
        <authorList>
            <person name="Fallon T.R."/>
            <person name="Shende V.V."/>
            <person name="Wierzbicki I.H."/>
            <person name="Pendleton A.L."/>
            <person name="Watervoot N.F."/>
            <person name="Auber R.P."/>
            <person name="Gonzalez D.J."/>
            <person name="Wisecaver J.H."/>
            <person name="Moore B.S."/>
        </authorList>
    </citation>
    <scope>NUCLEOTIDE SEQUENCE [LARGE SCALE GENOMIC DNA]</scope>
    <source>
        <strain evidence="6 7">12B1</strain>
    </source>
</reference>
<feature type="transmembrane region" description="Helical" evidence="5">
    <location>
        <begin position="145"/>
        <end position="165"/>
    </location>
</feature>
<evidence type="ECO:0000256" key="4">
    <source>
        <dbReference type="ARBA" id="ARBA00023136"/>
    </source>
</evidence>
<organism evidence="6 7">
    <name type="scientific">Prymnesium parvum</name>
    <name type="common">Toxic golden alga</name>
    <dbReference type="NCBI Taxonomy" id="97485"/>
    <lineage>
        <taxon>Eukaryota</taxon>
        <taxon>Haptista</taxon>
        <taxon>Haptophyta</taxon>
        <taxon>Prymnesiophyceae</taxon>
        <taxon>Prymnesiales</taxon>
        <taxon>Prymnesiaceae</taxon>
        <taxon>Prymnesium</taxon>
    </lineage>
</organism>
<protein>
    <recommendedName>
        <fullName evidence="8">Transmembrane BAX inhibitor motif-containing protein 4</fullName>
    </recommendedName>
</protein>
<dbReference type="GO" id="GO:0016020">
    <property type="term" value="C:membrane"/>
    <property type="evidence" value="ECO:0007669"/>
    <property type="project" value="UniProtKB-SubCell"/>
</dbReference>
<accession>A0AB34JD09</accession>
<gene>
    <name evidence="6" type="ORF">AB1Y20_003003</name>
</gene>
<comment type="subcellular location">
    <subcellularLocation>
        <location evidence="1">Membrane</location>
        <topology evidence="1">Multi-pass membrane protein</topology>
    </subcellularLocation>
</comment>
<feature type="transmembrane region" description="Helical" evidence="5">
    <location>
        <begin position="110"/>
        <end position="133"/>
    </location>
</feature>
<dbReference type="PANTHER" id="PTHR23291">
    <property type="entry name" value="BAX INHIBITOR-RELATED"/>
    <property type="match status" value="1"/>
</dbReference>
<keyword evidence="3 5" id="KW-1133">Transmembrane helix</keyword>
<feature type="transmembrane region" description="Helical" evidence="5">
    <location>
        <begin position="229"/>
        <end position="253"/>
    </location>
</feature>
<evidence type="ECO:0000313" key="6">
    <source>
        <dbReference type="EMBL" id="KAL1518716.1"/>
    </source>
</evidence>
<dbReference type="PANTHER" id="PTHR23291:SF50">
    <property type="entry name" value="PROTEIN LIFEGUARD 4"/>
    <property type="match status" value="1"/>
</dbReference>
<evidence type="ECO:0000256" key="2">
    <source>
        <dbReference type="ARBA" id="ARBA00022692"/>
    </source>
</evidence>
<sequence length="319" mass="35475">MSTVHDSYEPPEVATATGYSSTWASASTTNTHQFSYGDGANESTLSIMMIAVFCGYALLLTVLMMMCICRKPRHGFIQFDPEDAHGQSPPKTSVVSELDAVWRKAFMSKVYGILVIQLFITVVMSYCMMQFGGAKLMLWTMTDGSWAYTLSFLGTFVSLIALMCFRDRFPHNLILLFVFTLIMSWSIGMTCTMYAARGKSAVVVEAFAITSIIFVALTLFTIQSKIDFSFLGMGLSVALLCLIVWGMFATFAFPSFAFSQVYALAGSVIFSLYVVYDTYLITQRLAYDEYIMGAISLYLDFINLFLFILRLLAGGSSND</sequence>
<dbReference type="Proteomes" id="UP001515480">
    <property type="component" value="Unassembled WGS sequence"/>
</dbReference>
<name>A0AB34JD09_PRYPA</name>
<evidence type="ECO:0000256" key="1">
    <source>
        <dbReference type="ARBA" id="ARBA00004141"/>
    </source>
</evidence>
<comment type="similarity">
    <text evidence="5">Belongs to the BI1 family.</text>
</comment>
<feature type="transmembrane region" description="Helical" evidence="5">
    <location>
        <begin position="202"/>
        <end position="222"/>
    </location>
</feature>
<dbReference type="InterPro" id="IPR006214">
    <property type="entry name" value="Bax_inhibitor_1-related"/>
</dbReference>
<feature type="transmembrane region" description="Helical" evidence="5">
    <location>
        <begin position="259"/>
        <end position="279"/>
    </location>
</feature>
<keyword evidence="4 5" id="KW-0472">Membrane</keyword>
<comment type="caution">
    <text evidence="5">Lacks conserved residue(s) required for the propagation of feature annotation.</text>
</comment>
<feature type="transmembrane region" description="Helical" evidence="5">
    <location>
        <begin position="172"/>
        <end position="196"/>
    </location>
</feature>
<dbReference type="EMBL" id="JBGBPQ010000010">
    <property type="protein sequence ID" value="KAL1518716.1"/>
    <property type="molecule type" value="Genomic_DNA"/>
</dbReference>
<dbReference type="AlphaFoldDB" id="A0AB34JD09"/>
<proteinExistence type="inferred from homology"/>
<evidence type="ECO:0000256" key="5">
    <source>
        <dbReference type="RuleBase" id="RU004379"/>
    </source>
</evidence>
<keyword evidence="2 5" id="KW-0812">Transmembrane</keyword>
<feature type="transmembrane region" description="Helical" evidence="5">
    <location>
        <begin position="45"/>
        <end position="69"/>
    </location>
</feature>
<dbReference type="Pfam" id="PF01027">
    <property type="entry name" value="Bax1-I"/>
    <property type="match status" value="1"/>
</dbReference>
<keyword evidence="7" id="KW-1185">Reference proteome</keyword>
<evidence type="ECO:0000256" key="3">
    <source>
        <dbReference type="ARBA" id="ARBA00022989"/>
    </source>
</evidence>
<evidence type="ECO:0000313" key="7">
    <source>
        <dbReference type="Proteomes" id="UP001515480"/>
    </source>
</evidence>
<feature type="transmembrane region" description="Helical" evidence="5">
    <location>
        <begin position="291"/>
        <end position="313"/>
    </location>
</feature>
<evidence type="ECO:0008006" key="8">
    <source>
        <dbReference type="Google" id="ProtNLM"/>
    </source>
</evidence>